<dbReference type="Proteomes" id="UP000291022">
    <property type="component" value="Unassembled WGS sequence"/>
</dbReference>
<dbReference type="AlphaFoldDB" id="A0A452SUW1"/>
<reference evidence="7" key="2">
    <citation type="submission" date="2025-08" db="UniProtKB">
        <authorList>
            <consortium name="Ensembl"/>
        </authorList>
    </citation>
    <scope>IDENTIFICATION</scope>
</reference>
<name>A0A452SUW1_URSAM</name>
<evidence type="ECO:0000313" key="8">
    <source>
        <dbReference type="Proteomes" id="UP000291022"/>
    </source>
</evidence>
<keyword evidence="4" id="KW-0067">ATP-binding</keyword>
<keyword evidence="2" id="KW-0436">Ligase</keyword>
<dbReference type="SUPFAM" id="SSF52374">
    <property type="entry name" value="Nucleotidylyl transferase"/>
    <property type="match status" value="1"/>
</dbReference>
<evidence type="ECO:0000256" key="1">
    <source>
        <dbReference type="ARBA" id="ARBA00005594"/>
    </source>
</evidence>
<feature type="region of interest" description="Disordered" evidence="5">
    <location>
        <begin position="1"/>
        <end position="26"/>
    </location>
</feature>
<dbReference type="Ensembl" id="ENSUAMT00000040833.1">
    <property type="protein sequence ID" value="ENSUAMP00000036682.1"/>
    <property type="gene ID" value="ENSUAMG00000027791.1"/>
</dbReference>
<dbReference type="GeneTree" id="ENSGT00390000006347"/>
<dbReference type="PANTHER" id="PTHR10890">
    <property type="entry name" value="CYSTEINYL-TRNA SYNTHETASE"/>
    <property type="match status" value="1"/>
</dbReference>
<keyword evidence="3" id="KW-0547">Nucleotide-binding</keyword>
<accession>A0A452SUW1</accession>
<proteinExistence type="inferred from homology"/>
<keyword evidence="8" id="KW-1185">Reference proteome</keyword>
<dbReference type="Pfam" id="PF01406">
    <property type="entry name" value="tRNA-synt_1e"/>
    <property type="match status" value="1"/>
</dbReference>
<evidence type="ECO:0000259" key="6">
    <source>
        <dbReference type="Pfam" id="PF01406"/>
    </source>
</evidence>
<sequence length="169" mass="18025">RRRRSRCLGDGPARKPATSGRGPAPWAWSRRASARRGPALLLAAAAGHDTGVKVYNSLTRRKDPLIVGSADAASWYSCGPTVYDHAHLGHACSYVRFDIIRRILTRVFGCNIIVVMGITDVDDKIIRRAAEVSAEGDAPGDRPPSCSTGVCCISVPPWLTSTRGSAGAL</sequence>
<protein>
    <recommendedName>
        <fullName evidence="6">tRNA synthetases class I catalytic domain-containing protein</fullName>
    </recommendedName>
</protein>
<dbReference type="GO" id="GO:0004817">
    <property type="term" value="F:cysteine-tRNA ligase activity"/>
    <property type="evidence" value="ECO:0007669"/>
    <property type="project" value="TreeGrafter"/>
</dbReference>
<dbReference type="GO" id="GO:0005737">
    <property type="term" value="C:cytoplasm"/>
    <property type="evidence" value="ECO:0007669"/>
    <property type="project" value="TreeGrafter"/>
</dbReference>
<evidence type="ECO:0000256" key="4">
    <source>
        <dbReference type="ARBA" id="ARBA00022840"/>
    </source>
</evidence>
<evidence type="ECO:0000256" key="2">
    <source>
        <dbReference type="ARBA" id="ARBA00022598"/>
    </source>
</evidence>
<evidence type="ECO:0000256" key="3">
    <source>
        <dbReference type="ARBA" id="ARBA00022741"/>
    </source>
</evidence>
<evidence type="ECO:0000313" key="7">
    <source>
        <dbReference type="Ensembl" id="ENSUAMP00000036682.1"/>
    </source>
</evidence>
<dbReference type="InterPro" id="IPR014729">
    <property type="entry name" value="Rossmann-like_a/b/a_fold"/>
</dbReference>
<dbReference type="PANTHER" id="PTHR10890:SF27">
    <property type="entry name" value="CYSTEINE--TRNA LIGASE, MITOCHONDRIAL-RELATED"/>
    <property type="match status" value="1"/>
</dbReference>
<dbReference type="InterPro" id="IPR032678">
    <property type="entry name" value="tRNA-synt_1_cat_dom"/>
</dbReference>
<organism evidence="7 8">
    <name type="scientific">Ursus americanus</name>
    <name type="common">American black bear</name>
    <name type="synonym">Euarctos americanus</name>
    <dbReference type="NCBI Taxonomy" id="9643"/>
    <lineage>
        <taxon>Eukaryota</taxon>
        <taxon>Metazoa</taxon>
        <taxon>Chordata</taxon>
        <taxon>Craniata</taxon>
        <taxon>Vertebrata</taxon>
        <taxon>Euteleostomi</taxon>
        <taxon>Mammalia</taxon>
        <taxon>Eutheria</taxon>
        <taxon>Laurasiatheria</taxon>
        <taxon>Carnivora</taxon>
        <taxon>Caniformia</taxon>
        <taxon>Ursidae</taxon>
        <taxon>Ursus</taxon>
    </lineage>
</organism>
<dbReference type="Gene3D" id="3.40.50.620">
    <property type="entry name" value="HUPs"/>
    <property type="match status" value="1"/>
</dbReference>
<evidence type="ECO:0000256" key="5">
    <source>
        <dbReference type="SAM" id="MobiDB-lite"/>
    </source>
</evidence>
<reference evidence="8" key="1">
    <citation type="submission" date="2016-06" db="EMBL/GenBank/DDBJ databases">
        <title>De novo assembly and RNA-Seq shows season-dependent expression and editing in black bear kidneys.</title>
        <authorList>
            <person name="Korstanje R."/>
            <person name="Srivastava A."/>
            <person name="Sarsani V.K."/>
            <person name="Sheehan S.M."/>
            <person name="Seger R.L."/>
            <person name="Barter M.E."/>
            <person name="Lindqvist C."/>
            <person name="Brody L.C."/>
            <person name="Mullikin J.C."/>
        </authorList>
    </citation>
    <scope>NUCLEOTIDE SEQUENCE [LARGE SCALE GENOMIC DNA]</scope>
</reference>
<dbReference type="GO" id="GO:0006423">
    <property type="term" value="P:cysteinyl-tRNA aminoacylation"/>
    <property type="evidence" value="ECO:0007669"/>
    <property type="project" value="TreeGrafter"/>
</dbReference>
<comment type="similarity">
    <text evidence="1">Belongs to the class-I aminoacyl-tRNA synthetase family.</text>
</comment>
<feature type="domain" description="tRNA synthetases class I catalytic" evidence="6">
    <location>
        <begin position="71"/>
        <end position="133"/>
    </location>
</feature>
<reference evidence="7" key="3">
    <citation type="submission" date="2025-09" db="UniProtKB">
        <authorList>
            <consortium name="Ensembl"/>
        </authorList>
    </citation>
    <scope>IDENTIFICATION</scope>
</reference>
<dbReference type="GO" id="GO:0005524">
    <property type="term" value="F:ATP binding"/>
    <property type="evidence" value="ECO:0007669"/>
    <property type="project" value="UniProtKB-KW"/>
</dbReference>
<dbReference type="InterPro" id="IPR024909">
    <property type="entry name" value="Cys-tRNA/MSH_ligase"/>
</dbReference>